<dbReference type="SUPFAM" id="SSF160379">
    <property type="entry name" value="SP0830-like"/>
    <property type="match status" value="1"/>
</dbReference>
<organism evidence="1 2">
    <name type="scientific">Rhizobium setariae</name>
    <dbReference type="NCBI Taxonomy" id="2801340"/>
    <lineage>
        <taxon>Bacteria</taxon>
        <taxon>Pseudomonadati</taxon>
        <taxon>Pseudomonadota</taxon>
        <taxon>Alphaproteobacteria</taxon>
        <taxon>Hyphomicrobiales</taxon>
        <taxon>Rhizobiaceae</taxon>
        <taxon>Rhizobium/Agrobacterium group</taxon>
        <taxon>Rhizobium</taxon>
    </lineage>
</organism>
<sequence>MADQTYIALLRGINVGGKVLKMADLRQAVSMLDLADIQTYLQSGNMVFRAQETEAGTLAPAISQAIADKCAMDVHVLVRTANDWSHIVAANPFLQAAEHPRTLHAFILDRQPESANVEELMSRDFGADEWKIVGVVLYLHAPDGFGKSKLAGLVERVLKVPMTARNWNTMLALDELARSV</sequence>
<protein>
    <submittedName>
        <fullName evidence="1">DUF1697 domain-containing protein</fullName>
    </submittedName>
</protein>
<dbReference type="Pfam" id="PF08002">
    <property type="entry name" value="DUF1697"/>
    <property type="match status" value="1"/>
</dbReference>
<dbReference type="PANTHER" id="PTHR36439:SF1">
    <property type="entry name" value="DUF1697 DOMAIN-CONTAINING PROTEIN"/>
    <property type="match status" value="1"/>
</dbReference>
<dbReference type="AlphaFoldDB" id="A0A936YIX8"/>
<dbReference type="EMBL" id="JAEQNC010000001">
    <property type="protein sequence ID" value="MBL0370458.1"/>
    <property type="molecule type" value="Genomic_DNA"/>
</dbReference>
<comment type="caution">
    <text evidence="1">The sequence shown here is derived from an EMBL/GenBank/DDBJ whole genome shotgun (WGS) entry which is preliminary data.</text>
</comment>
<name>A0A936YIX8_9HYPH</name>
<dbReference type="RefSeq" id="WP_201651660.1">
    <property type="nucleotide sequence ID" value="NZ_JAEQNC010000001.1"/>
</dbReference>
<dbReference type="InterPro" id="IPR012545">
    <property type="entry name" value="DUF1697"/>
</dbReference>
<accession>A0A936YIX8</accession>
<proteinExistence type="predicted"/>
<dbReference type="PANTHER" id="PTHR36439">
    <property type="entry name" value="BLL4334 PROTEIN"/>
    <property type="match status" value="1"/>
</dbReference>
<reference evidence="1" key="1">
    <citation type="submission" date="2021-01" db="EMBL/GenBank/DDBJ databases">
        <title>Rhizobium sp. strain KVB221 16S ribosomal RNA gene Genome sequencing and assembly.</title>
        <authorList>
            <person name="Kang M."/>
        </authorList>
    </citation>
    <scope>NUCLEOTIDE SEQUENCE</scope>
    <source>
        <strain evidence="1">KVB221</strain>
    </source>
</reference>
<evidence type="ECO:0000313" key="2">
    <source>
        <dbReference type="Proteomes" id="UP000633219"/>
    </source>
</evidence>
<dbReference type="PIRSF" id="PIRSF008502">
    <property type="entry name" value="UCP008502"/>
    <property type="match status" value="1"/>
</dbReference>
<keyword evidence="2" id="KW-1185">Reference proteome</keyword>
<dbReference type="Proteomes" id="UP000633219">
    <property type="component" value="Unassembled WGS sequence"/>
</dbReference>
<dbReference type="Gene3D" id="3.30.70.1280">
    <property type="entry name" value="SP0830-like domains"/>
    <property type="match status" value="1"/>
</dbReference>
<gene>
    <name evidence="1" type="ORF">JJB09_00310</name>
</gene>
<evidence type="ECO:0000313" key="1">
    <source>
        <dbReference type="EMBL" id="MBL0370458.1"/>
    </source>
</evidence>